<dbReference type="STRING" id="49390.A0A068UJM3"/>
<evidence type="ECO:0000313" key="8">
    <source>
        <dbReference type="EMBL" id="CDP08507.1"/>
    </source>
</evidence>
<gene>
    <name evidence="8" type="ORF">GSCOC_T00027439001</name>
</gene>
<protein>
    <recommendedName>
        <fullName evidence="10">Carboxypeptidase</fullName>
    </recommendedName>
</protein>
<comment type="similarity">
    <text evidence="1">Belongs to the peptidase S10 family.</text>
</comment>
<evidence type="ECO:0000256" key="3">
    <source>
        <dbReference type="ARBA" id="ARBA00022670"/>
    </source>
</evidence>
<keyword evidence="6" id="KW-1015">Disulfide bond</keyword>
<keyword evidence="3" id="KW-0645">Protease</keyword>
<dbReference type="FunFam" id="3.40.50.11320:FF:000001">
    <property type="entry name" value="Carboxypeptidase"/>
    <property type="match status" value="1"/>
</dbReference>
<dbReference type="InterPro" id="IPR029058">
    <property type="entry name" value="AB_hydrolase_fold"/>
</dbReference>
<evidence type="ECO:0000256" key="4">
    <source>
        <dbReference type="ARBA" id="ARBA00022729"/>
    </source>
</evidence>
<evidence type="ECO:0000256" key="6">
    <source>
        <dbReference type="ARBA" id="ARBA00023157"/>
    </source>
</evidence>
<dbReference type="InParanoid" id="A0A068UJM3"/>
<dbReference type="InterPro" id="IPR001563">
    <property type="entry name" value="Peptidase_S10"/>
</dbReference>
<dbReference type="SUPFAM" id="SSF53474">
    <property type="entry name" value="alpha/beta-Hydrolases"/>
    <property type="match status" value="1"/>
</dbReference>
<dbReference type="Gramene" id="CDP08507">
    <property type="protein sequence ID" value="CDP08507"/>
    <property type="gene ID" value="GSCOC_T00027439001"/>
</dbReference>
<dbReference type="GO" id="GO:0005773">
    <property type="term" value="C:vacuole"/>
    <property type="evidence" value="ECO:0007669"/>
    <property type="project" value="TreeGrafter"/>
</dbReference>
<dbReference type="GO" id="GO:0004185">
    <property type="term" value="F:serine-type carboxypeptidase activity"/>
    <property type="evidence" value="ECO:0007669"/>
    <property type="project" value="InterPro"/>
</dbReference>
<evidence type="ECO:0000256" key="5">
    <source>
        <dbReference type="ARBA" id="ARBA00022801"/>
    </source>
</evidence>
<dbReference type="Gene3D" id="3.40.50.11320">
    <property type="match status" value="1"/>
</dbReference>
<dbReference type="PhylomeDB" id="A0A068UJM3"/>
<dbReference type="PRINTS" id="PR00724">
    <property type="entry name" value="CRBOXYPTASEC"/>
</dbReference>
<dbReference type="PROSITE" id="PS00560">
    <property type="entry name" value="CARBOXYPEPT_SER_HIS"/>
    <property type="match status" value="1"/>
</dbReference>
<evidence type="ECO:0000256" key="2">
    <source>
        <dbReference type="ARBA" id="ARBA00022645"/>
    </source>
</evidence>
<proteinExistence type="inferred from homology"/>
<dbReference type="AlphaFoldDB" id="A0A068UJM3"/>
<evidence type="ECO:0008006" key="10">
    <source>
        <dbReference type="Google" id="ProtNLM"/>
    </source>
</evidence>
<keyword evidence="4" id="KW-0732">Signal</keyword>
<keyword evidence="9" id="KW-1185">Reference proteome</keyword>
<dbReference type="EMBL" id="HG739117">
    <property type="protein sequence ID" value="CDP08507.1"/>
    <property type="molecule type" value="Genomic_DNA"/>
</dbReference>
<dbReference type="Proteomes" id="UP000295252">
    <property type="component" value="Chromosome I"/>
</dbReference>
<keyword evidence="2" id="KW-0121">Carboxypeptidase</keyword>
<dbReference type="OMA" id="VCIEPQD"/>
<dbReference type="PANTHER" id="PTHR11802:SF460">
    <property type="entry name" value="CARBOXYPEPTIDASE"/>
    <property type="match status" value="1"/>
</dbReference>
<name>A0A068UJM3_COFCA</name>
<dbReference type="GO" id="GO:0006508">
    <property type="term" value="P:proteolysis"/>
    <property type="evidence" value="ECO:0007669"/>
    <property type="project" value="UniProtKB-KW"/>
</dbReference>
<dbReference type="PANTHER" id="PTHR11802">
    <property type="entry name" value="SERINE PROTEASE FAMILY S10 SERINE CARBOXYPEPTIDASE"/>
    <property type="match status" value="1"/>
</dbReference>
<evidence type="ECO:0000313" key="9">
    <source>
        <dbReference type="Proteomes" id="UP000295252"/>
    </source>
</evidence>
<evidence type="ECO:0000256" key="7">
    <source>
        <dbReference type="ARBA" id="ARBA00023180"/>
    </source>
</evidence>
<keyword evidence="7" id="KW-0325">Glycoprotein</keyword>
<dbReference type="OrthoDB" id="443318at2759"/>
<dbReference type="Gene3D" id="3.40.50.1820">
    <property type="entry name" value="alpha/beta hydrolase"/>
    <property type="match status" value="1"/>
</dbReference>
<reference evidence="9" key="1">
    <citation type="journal article" date="2014" name="Science">
        <title>The coffee genome provides insight into the convergent evolution of caffeine biosynthesis.</title>
        <authorList>
            <person name="Denoeud F."/>
            <person name="Carretero-Paulet L."/>
            <person name="Dereeper A."/>
            <person name="Droc G."/>
            <person name="Guyot R."/>
            <person name="Pietrella M."/>
            <person name="Zheng C."/>
            <person name="Alberti A."/>
            <person name="Anthony F."/>
            <person name="Aprea G."/>
            <person name="Aury J.M."/>
            <person name="Bento P."/>
            <person name="Bernard M."/>
            <person name="Bocs S."/>
            <person name="Campa C."/>
            <person name="Cenci A."/>
            <person name="Combes M.C."/>
            <person name="Crouzillat D."/>
            <person name="Da Silva C."/>
            <person name="Daddiego L."/>
            <person name="De Bellis F."/>
            <person name="Dussert S."/>
            <person name="Garsmeur O."/>
            <person name="Gayraud T."/>
            <person name="Guignon V."/>
            <person name="Jahn K."/>
            <person name="Jamilloux V."/>
            <person name="Joet T."/>
            <person name="Labadie K."/>
            <person name="Lan T."/>
            <person name="Leclercq J."/>
            <person name="Lepelley M."/>
            <person name="Leroy T."/>
            <person name="Li L.T."/>
            <person name="Librado P."/>
            <person name="Lopez L."/>
            <person name="Munoz A."/>
            <person name="Noel B."/>
            <person name="Pallavicini A."/>
            <person name="Perrotta G."/>
            <person name="Poncet V."/>
            <person name="Pot D."/>
            <person name="Priyono X."/>
            <person name="Rigoreau M."/>
            <person name="Rouard M."/>
            <person name="Rozas J."/>
            <person name="Tranchant-Dubreuil C."/>
            <person name="VanBuren R."/>
            <person name="Zhang Q."/>
            <person name="Andrade A.C."/>
            <person name="Argout X."/>
            <person name="Bertrand B."/>
            <person name="de Kochko A."/>
            <person name="Graziosi G."/>
            <person name="Henry R.J."/>
            <person name="Jayarama X."/>
            <person name="Ming R."/>
            <person name="Nagai C."/>
            <person name="Rounsley S."/>
            <person name="Sankoff D."/>
            <person name="Giuliano G."/>
            <person name="Albert V.A."/>
            <person name="Wincker P."/>
            <person name="Lashermes P."/>
        </authorList>
    </citation>
    <scope>NUCLEOTIDE SEQUENCE [LARGE SCALE GENOMIC DNA]</scope>
    <source>
        <strain evidence="9">cv. DH200-94</strain>
    </source>
</reference>
<keyword evidence="5" id="KW-0378">Hydrolase</keyword>
<evidence type="ECO:0000256" key="1">
    <source>
        <dbReference type="ARBA" id="ARBA00009431"/>
    </source>
</evidence>
<dbReference type="Gene3D" id="6.10.250.940">
    <property type="match status" value="1"/>
</dbReference>
<accession>A0A068UJM3</accession>
<organism evidence="8 9">
    <name type="scientific">Coffea canephora</name>
    <name type="common">Robusta coffee</name>
    <dbReference type="NCBI Taxonomy" id="49390"/>
    <lineage>
        <taxon>Eukaryota</taxon>
        <taxon>Viridiplantae</taxon>
        <taxon>Streptophyta</taxon>
        <taxon>Embryophyta</taxon>
        <taxon>Tracheophyta</taxon>
        <taxon>Spermatophyta</taxon>
        <taxon>Magnoliopsida</taxon>
        <taxon>eudicotyledons</taxon>
        <taxon>Gunneridae</taxon>
        <taxon>Pentapetalae</taxon>
        <taxon>asterids</taxon>
        <taxon>lamiids</taxon>
        <taxon>Gentianales</taxon>
        <taxon>Rubiaceae</taxon>
        <taxon>Ixoroideae</taxon>
        <taxon>Gardenieae complex</taxon>
        <taxon>Bertiereae - Coffeeae clade</taxon>
        <taxon>Coffeeae</taxon>
        <taxon>Coffea</taxon>
    </lineage>
</organism>
<dbReference type="Pfam" id="PF00450">
    <property type="entry name" value="Peptidase_S10"/>
    <property type="match status" value="1"/>
</dbReference>
<sequence length="348" mass="39000">MTELAPFRVSNGGKMLWENPCARNNVANVLFLESPAGVGFSHSNTSSNYIIGDTKTAADSFTFLVNWLERFPEYKTRDFFITGENYAGRYVPRLAQLILHNNKITNQTVINLKGATIGNGEYDIETQNRGTYDYYWTHALISDEIHQGIVSNCNFSSADPPSDACQTYKSQAHSDIGHIDSNNIYAPLYEYDPCSDNYVYPYLNTPAVQKSLHANTTGIPGPWKNYKYICYDVFGYIGHNWDDEIDTVLPVIKEHPSGGISVWLYNGDIDSVCSVTTTRYALNKLRLSAKTPWHAWYTQGEVGGYTVEYENLTFVTVRGAGHLVPSYQPARALTLFSSFLVGKLPPSN</sequence>
<dbReference type="InterPro" id="IPR033124">
    <property type="entry name" value="Ser_caboxypep_his_AS"/>
</dbReference>